<dbReference type="SUPFAM" id="SSF46785">
    <property type="entry name" value="Winged helix' DNA-binding domain"/>
    <property type="match status" value="1"/>
</dbReference>
<keyword evidence="2" id="KW-0238">DNA-binding</keyword>
<dbReference type="PROSITE" id="PS50995">
    <property type="entry name" value="HTH_MARR_2"/>
    <property type="match status" value="1"/>
</dbReference>
<proteinExistence type="predicted"/>
<dbReference type="InterPro" id="IPR023187">
    <property type="entry name" value="Tscrpt_reg_MarR-type_CS"/>
</dbReference>
<accession>A0A6N3BC56</accession>
<keyword evidence="1" id="KW-0805">Transcription regulation</keyword>
<dbReference type="AlphaFoldDB" id="A0A6N3BC56"/>
<dbReference type="PROSITE" id="PS01117">
    <property type="entry name" value="HTH_MARR_1"/>
    <property type="match status" value="1"/>
</dbReference>
<dbReference type="InterPro" id="IPR036390">
    <property type="entry name" value="WH_DNA-bd_sf"/>
</dbReference>
<dbReference type="PRINTS" id="PR00598">
    <property type="entry name" value="HTHMARR"/>
</dbReference>
<dbReference type="GO" id="GO:0003700">
    <property type="term" value="F:DNA-binding transcription factor activity"/>
    <property type="evidence" value="ECO:0007669"/>
    <property type="project" value="InterPro"/>
</dbReference>
<evidence type="ECO:0000313" key="5">
    <source>
        <dbReference type="EMBL" id="VYU00109.1"/>
    </source>
</evidence>
<evidence type="ECO:0000256" key="1">
    <source>
        <dbReference type="ARBA" id="ARBA00023015"/>
    </source>
</evidence>
<dbReference type="InterPro" id="IPR036388">
    <property type="entry name" value="WH-like_DNA-bd_sf"/>
</dbReference>
<reference evidence="5" key="1">
    <citation type="submission" date="2019-11" db="EMBL/GenBank/DDBJ databases">
        <authorList>
            <person name="Feng L."/>
        </authorList>
    </citation>
    <scope>NUCLEOTIDE SEQUENCE</scope>
    <source>
        <strain evidence="5">IbartlettiiLFYP30</strain>
    </source>
</reference>
<dbReference type="RefSeq" id="WP_156530790.1">
    <property type="nucleotide sequence ID" value="NZ_CACRUE010000024.1"/>
</dbReference>
<dbReference type="Pfam" id="PF01047">
    <property type="entry name" value="MarR"/>
    <property type="match status" value="1"/>
</dbReference>
<dbReference type="InterPro" id="IPR000835">
    <property type="entry name" value="HTH_MarR-typ"/>
</dbReference>
<name>A0A6N3BC56_9FIRM</name>
<dbReference type="EMBL" id="CACRUE010000024">
    <property type="protein sequence ID" value="VYU00109.1"/>
    <property type="molecule type" value="Genomic_DNA"/>
</dbReference>
<evidence type="ECO:0000256" key="2">
    <source>
        <dbReference type="ARBA" id="ARBA00023125"/>
    </source>
</evidence>
<feature type="domain" description="HTH marR-type" evidence="4">
    <location>
        <begin position="4"/>
        <end position="144"/>
    </location>
</feature>
<organism evidence="5">
    <name type="scientific">Intestinibacter bartlettii</name>
    <dbReference type="NCBI Taxonomy" id="261299"/>
    <lineage>
        <taxon>Bacteria</taxon>
        <taxon>Bacillati</taxon>
        <taxon>Bacillota</taxon>
        <taxon>Clostridia</taxon>
        <taxon>Peptostreptococcales</taxon>
        <taxon>Peptostreptococcaceae</taxon>
        <taxon>Intestinibacter</taxon>
    </lineage>
</organism>
<evidence type="ECO:0000259" key="4">
    <source>
        <dbReference type="PROSITE" id="PS50995"/>
    </source>
</evidence>
<dbReference type="SMART" id="SM00347">
    <property type="entry name" value="HTH_MARR"/>
    <property type="match status" value="1"/>
</dbReference>
<dbReference type="Gene3D" id="1.10.10.10">
    <property type="entry name" value="Winged helix-like DNA-binding domain superfamily/Winged helix DNA-binding domain"/>
    <property type="match status" value="1"/>
</dbReference>
<keyword evidence="3" id="KW-0804">Transcription</keyword>
<dbReference type="PANTHER" id="PTHR42756">
    <property type="entry name" value="TRANSCRIPTIONAL REGULATOR, MARR"/>
    <property type="match status" value="1"/>
</dbReference>
<protein>
    <submittedName>
        <fullName evidence="5">HTH-type transcriptional regulator MhqR</fullName>
    </submittedName>
</protein>
<dbReference type="PANTHER" id="PTHR42756:SF1">
    <property type="entry name" value="TRANSCRIPTIONAL REPRESSOR OF EMRAB OPERON"/>
    <property type="match status" value="1"/>
</dbReference>
<dbReference type="GO" id="GO:0003677">
    <property type="term" value="F:DNA binding"/>
    <property type="evidence" value="ECO:0007669"/>
    <property type="project" value="UniProtKB-KW"/>
</dbReference>
<sequence length="152" mass="17824">MCKNTDINKEFFDVIIRLKRQSHANIKLKDLYASELMGLRIIYKLKMMQDDNSIGVKTSDIGNYLFMKKSATSKMLNNLEDKGYINRLYDKKDRRVTYIDLTQKGIDLLDKHNDIMINYTNSMISRLGEEDTKTLVKLLNKLCNIMEDLDEN</sequence>
<evidence type="ECO:0000256" key="3">
    <source>
        <dbReference type="ARBA" id="ARBA00023163"/>
    </source>
</evidence>
<gene>
    <name evidence="5" type="primary">mhqR_1</name>
    <name evidence="5" type="ORF">IBLFYP30_01493</name>
</gene>